<feature type="transmembrane region" description="Helical" evidence="8">
    <location>
        <begin position="106"/>
        <end position="126"/>
    </location>
</feature>
<keyword evidence="6 8" id="KW-1133">Transmembrane helix</keyword>
<comment type="caution">
    <text evidence="9">The sequence shown here is derived from an EMBL/GenBank/DDBJ whole genome shotgun (WGS) entry which is preliminary data.</text>
</comment>
<feature type="transmembrane region" description="Helical" evidence="8">
    <location>
        <begin position="238"/>
        <end position="257"/>
    </location>
</feature>
<reference evidence="10 12" key="2">
    <citation type="submission" date="2019-03" db="EMBL/GenBank/DDBJ databases">
        <title>Genomic Encyclopedia of Archaeal and Bacterial Type Strains, Phase II (KMG-II): from individual species to whole genera.</title>
        <authorList>
            <person name="Goeker M."/>
        </authorList>
    </citation>
    <scope>NUCLEOTIDE SEQUENCE [LARGE SCALE GENOMIC DNA]</scope>
    <source>
        <strain evidence="10 12">DSM 15235</strain>
    </source>
</reference>
<dbReference type="PANTHER" id="PTHR30269">
    <property type="entry name" value="TRANSMEMBRANE PROTEIN YFCA"/>
    <property type="match status" value="1"/>
</dbReference>
<evidence type="ECO:0000256" key="5">
    <source>
        <dbReference type="ARBA" id="ARBA00022692"/>
    </source>
</evidence>
<evidence type="ECO:0000313" key="12">
    <source>
        <dbReference type="Proteomes" id="UP000295709"/>
    </source>
</evidence>
<evidence type="ECO:0000256" key="1">
    <source>
        <dbReference type="ARBA" id="ARBA00004651"/>
    </source>
</evidence>
<proteinExistence type="inferred from homology"/>
<evidence type="ECO:0000256" key="6">
    <source>
        <dbReference type="ARBA" id="ARBA00022989"/>
    </source>
</evidence>
<dbReference type="GO" id="GO:0005886">
    <property type="term" value="C:plasma membrane"/>
    <property type="evidence" value="ECO:0007669"/>
    <property type="project" value="UniProtKB-SubCell"/>
</dbReference>
<organism evidence="9 11">
    <name type="scientific">Chryseobacterium daecheongense</name>
    <dbReference type="NCBI Taxonomy" id="192389"/>
    <lineage>
        <taxon>Bacteria</taxon>
        <taxon>Pseudomonadati</taxon>
        <taxon>Bacteroidota</taxon>
        <taxon>Flavobacteriia</taxon>
        <taxon>Flavobacteriales</taxon>
        <taxon>Weeksellaceae</taxon>
        <taxon>Chryseobacterium group</taxon>
        <taxon>Chryseobacterium</taxon>
    </lineage>
</organism>
<feature type="transmembrane region" description="Helical" evidence="8">
    <location>
        <begin position="73"/>
        <end position="94"/>
    </location>
</feature>
<reference evidence="9" key="1">
    <citation type="submission" date="2018-11" db="EMBL/GenBank/DDBJ databases">
        <title>Proposal to divide the Flavobacteriaceae and reorganize its genera based on Amino Acid Identity values calculated from whole genome sequences.</title>
        <authorList>
            <person name="Nicholson A.C."/>
            <person name="Gulvik C.A."/>
            <person name="Whitney A.M."/>
            <person name="Humrighouse B.W."/>
            <person name="Bell M."/>
            <person name="Holmes B."/>
            <person name="Steigerwalt A."/>
            <person name="Villarma A."/>
            <person name="Sheth M."/>
            <person name="Batra D."/>
            <person name="Pryor J."/>
            <person name="Bernardet J.-F."/>
            <person name="Hugo C."/>
            <person name="Kampfer P."/>
            <person name="Newman J."/>
            <person name="Mcquiston J.R."/>
        </authorList>
    </citation>
    <scope>NUCLEOTIDE SEQUENCE</scope>
    <source>
        <strain evidence="9">DSM 15235</strain>
    </source>
</reference>
<sequence length="258" mass="27966">MTEYIIICLFALLGSGLTFFSGFGLGTLLVPVFAIFFPIDLAIALTAVVHFLNNIFKLTLIGKNANRQIILKFGFPAILSAFLGAYVLTFIVNISPLYTYAISDKIFYITPVKLIIAILLFIFSLFDIVPKLVKLDFDEKYIPLGGLLSGFFGGLSGNQGALRTAFLIRANLTKEAFIATGVVIAVLIDISRLTVYSADILKVGDKIDYTLLISATLSAFAGAVLGNRLLKKITIKTLQLIVGVMLLIFSVLLALGIV</sequence>
<evidence type="ECO:0000313" key="9">
    <source>
        <dbReference type="EMBL" id="ROH96209.1"/>
    </source>
</evidence>
<evidence type="ECO:0000256" key="8">
    <source>
        <dbReference type="RuleBase" id="RU363041"/>
    </source>
</evidence>
<dbReference type="RefSeq" id="WP_123264215.1">
    <property type="nucleotide sequence ID" value="NZ_RJTX01000004.1"/>
</dbReference>
<dbReference type="OrthoDB" id="8480055at2"/>
<dbReference type="InterPro" id="IPR002781">
    <property type="entry name" value="TM_pro_TauE-like"/>
</dbReference>
<dbReference type="Pfam" id="PF01925">
    <property type="entry name" value="TauE"/>
    <property type="match status" value="1"/>
</dbReference>
<keyword evidence="4 8" id="KW-1003">Cell membrane</keyword>
<accession>A0A3N0VTR3</accession>
<evidence type="ECO:0000313" key="11">
    <source>
        <dbReference type="Proteomes" id="UP000269375"/>
    </source>
</evidence>
<feature type="transmembrane region" description="Helical" evidence="8">
    <location>
        <begin position="207"/>
        <end position="226"/>
    </location>
</feature>
<evidence type="ECO:0000256" key="7">
    <source>
        <dbReference type="ARBA" id="ARBA00023136"/>
    </source>
</evidence>
<evidence type="ECO:0000256" key="3">
    <source>
        <dbReference type="ARBA" id="ARBA00022448"/>
    </source>
</evidence>
<dbReference type="Proteomes" id="UP000295709">
    <property type="component" value="Unassembled WGS sequence"/>
</dbReference>
<feature type="transmembrane region" description="Helical" evidence="8">
    <location>
        <begin position="176"/>
        <end position="195"/>
    </location>
</feature>
<dbReference type="PANTHER" id="PTHR30269:SF37">
    <property type="entry name" value="MEMBRANE TRANSPORTER PROTEIN"/>
    <property type="match status" value="1"/>
</dbReference>
<evidence type="ECO:0000313" key="10">
    <source>
        <dbReference type="EMBL" id="TDX91372.1"/>
    </source>
</evidence>
<dbReference type="InterPro" id="IPR052017">
    <property type="entry name" value="TSUP"/>
</dbReference>
<dbReference type="EMBL" id="SOQW01000003">
    <property type="protein sequence ID" value="TDX91372.1"/>
    <property type="molecule type" value="Genomic_DNA"/>
</dbReference>
<keyword evidence="5 8" id="KW-0812">Transmembrane</keyword>
<gene>
    <name evidence="10" type="ORF">BCF50_2502</name>
    <name evidence="9" type="ORF">EGI05_17060</name>
</gene>
<evidence type="ECO:0000256" key="4">
    <source>
        <dbReference type="ARBA" id="ARBA00022475"/>
    </source>
</evidence>
<evidence type="ECO:0000256" key="2">
    <source>
        <dbReference type="ARBA" id="ARBA00009142"/>
    </source>
</evidence>
<keyword evidence="3" id="KW-0813">Transport</keyword>
<comment type="similarity">
    <text evidence="2 8">Belongs to the 4-toluene sulfonate uptake permease (TSUP) (TC 2.A.102) family.</text>
</comment>
<keyword evidence="12" id="KW-1185">Reference proteome</keyword>
<protein>
    <recommendedName>
        <fullName evidence="8">Probable membrane transporter protein</fullName>
    </recommendedName>
</protein>
<dbReference type="Proteomes" id="UP000269375">
    <property type="component" value="Unassembled WGS sequence"/>
</dbReference>
<name>A0A3N0VTR3_9FLAO</name>
<feature type="transmembrane region" description="Helical" evidence="8">
    <location>
        <begin position="28"/>
        <end position="52"/>
    </location>
</feature>
<keyword evidence="7 8" id="KW-0472">Membrane</keyword>
<dbReference type="AlphaFoldDB" id="A0A3N0VTR3"/>
<comment type="subcellular location">
    <subcellularLocation>
        <location evidence="1 8">Cell membrane</location>
        <topology evidence="1 8">Multi-pass membrane protein</topology>
    </subcellularLocation>
</comment>
<dbReference type="EMBL" id="RJTX01000004">
    <property type="protein sequence ID" value="ROH96209.1"/>
    <property type="molecule type" value="Genomic_DNA"/>
</dbReference>